<dbReference type="EMBL" id="CAEZSR010000052">
    <property type="protein sequence ID" value="CAB4558980.1"/>
    <property type="molecule type" value="Genomic_DNA"/>
</dbReference>
<evidence type="ECO:0000313" key="1">
    <source>
        <dbReference type="EMBL" id="CAB4558980.1"/>
    </source>
</evidence>
<gene>
    <name evidence="1" type="ORF">UFOPK1493_01628</name>
</gene>
<sequence>MLPMTPADHEAAAAMYRSTAEPQAFHLSAADVPVIDGGSGATVRVVVGVASRPRSEPTGAPARHPVS</sequence>
<dbReference type="AlphaFoldDB" id="A0A6J6D4X7"/>
<proteinExistence type="predicted"/>
<accession>A0A6J6D4X7</accession>
<organism evidence="1">
    <name type="scientific">freshwater metagenome</name>
    <dbReference type="NCBI Taxonomy" id="449393"/>
    <lineage>
        <taxon>unclassified sequences</taxon>
        <taxon>metagenomes</taxon>
        <taxon>ecological metagenomes</taxon>
    </lineage>
</organism>
<protein>
    <submittedName>
        <fullName evidence="1">Unannotated protein</fullName>
    </submittedName>
</protein>
<reference evidence="1" key="1">
    <citation type="submission" date="2020-05" db="EMBL/GenBank/DDBJ databases">
        <authorList>
            <person name="Chiriac C."/>
            <person name="Salcher M."/>
            <person name="Ghai R."/>
            <person name="Kavagutti S V."/>
        </authorList>
    </citation>
    <scope>NUCLEOTIDE SEQUENCE</scope>
</reference>
<name>A0A6J6D4X7_9ZZZZ</name>